<name>A0A815CGX6_ADIRI</name>
<dbReference type="PROSITE" id="PS50181">
    <property type="entry name" value="FBOX"/>
    <property type="match status" value="1"/>
</dbReference>
<dbReference type="Proteomes" id="UP000663852">
    <property type="component" value="Unassembled WGS sequence"/>
</dbReference>
<dbReference type="SUPFAM" id="SSF52047">
    <property type="entry name" value="RNI-like"/>
    <property type="match status" value="1"/>
</dbReference>
<evidence type="ECO:0000313" key="2">
    <source>
        <dbReference type="EMBL" id="CAF1056719.1"/>
    </source>
</evidence>
<evidence type="ECO:0000313" key="4">
    <source>
        <dbReference type="Proteomes" id="UP000663828"/>
    </source>
</evidence>
<dbReference type="Proteomes" id="UP000663828">
    <property type="component" value="Unassembled WGS sequence"/>
</dbReference>
<proteinExistence type="predicted"/>
<comment type="caution">
    <text evidence="3">The sequence shown here is derived from an EMBL/GenBank/DDBJ whole genome shotgun (WGS) entry which is preliminary data.</text>
</comment>
<evidence type="ECO:0000313" key="5">
    <source>
        <dbReference type="Proteomes" id="UP000663852"/>
    </source>
</evidence>
<reference evidence="3" key="1">
    <citation type="submission" date="2021-02" db="EMBL/GenBank/DDBJ databases">
        <authorList>
            <person name="Nowell W R."/>
        </authorList>
    </citation>
    <scope>NUCLEOTIDE SEQUENCE</scope>
</reference>
<dbReference type="Gene3D" id="3.80.10.10">
    <property type="entry name" value="Ribonuclease Inhibitor"/>
    <property type="match status" value="1"/>
</dbReference>
<dbReference type="EMBL" id="CAJNOR010001013">
    <property type="protein sequence ID" value="CAF1056719.1"/>
    <property type="molecule type" value="Genomic_DNA"/>
</dbReference>
<keyword evidence="4" id="KW-1185">Reference proteome</keyword>
<organism evidence="3 5">
    <name type="scientific">Adineta ricciae</name>
    <name type="common">Rotifer</name>
    <dbReference type="NCBI Taxonomy" id="249248"/>
    <lineage>
        <taxon>Eukaryota</taxon>
        <taxon>Metazoa</taxon>
        <taxon>Spiralia</taxon>
        <taxon>Gnathifera</taxon>
        <taxon>Rotifera</taxon>
        <taxon>Eurotatoria</taxon>
        <taxon>Bdelloidea</taxon>
        <taxon>Adinetida</taxon>
        <taxon>Adinetidae</taxon>
        <taxon>Adineta</taxon>
    </lineage>
</organism>
<sequence length="359" mass="42523">MTTRKENKVSLLDLPTELLYRICDFLDTKTIVRSIRHVCTQLFAVTESYNRYKIHVNSIAMKNICRIIPSENILLLEIDDNNSVIIDIHRFQRLETLVLHRVDINEVKLILRHVIKNCNLVTFSLDVNPLEDVDDLLNLISKIILQSSLRQCILNFNLNNVERFLWPFPCRVTSLSIGTCTFEQFRSILDHSPDLHSLIMNNCWKIEINESFLTKSYSQLHSLTLNDLKMTMDKLEYCLSLLPSLTHLDLTSSGKPFEFIHRLSRWEYFLRLKLPRLAHLEFCIFCYCCDWNHFDRMITAFRNPFWLEEKRWFVTCQFRDDWTSSFTVFTSSNPSTYHSPDNHHFDRIVCSNLITSEQQ</sequence>
<gene>
    <name evidence="3" type="ORF">EDS130_LOCUS29877</name>
    <name evidence="2" type="ORF">XAT740_LOCUS16062</name>
</gene>
<evidence type="ECO:0000313" key="3">
    <source>
        <dbReference type="EMBL" id="CAF1287122.1"/>
    </source>
</evidence>
<protein>
    <recommendedName>
        <fullName evidence="1">F-box domain-containing protein</fullName>
    </recommendedName>
</protein>
<dbReference type="InterPro" id="IPR036047">
    <property type="entry name" value="F-box-like_dom_sf"/>
</dbReference>
<feature type="domain" description="F-box" evidence="1">
    <location>
        <begin position="8"/>
        <end position="55"/>
    </location>
</feature>
<dbReference type="SUPFAM" id="SSF81383">
    <property type="entry name" value="F-box domain"/>
    <property type="match status" value="1"/>
</dbReference>
<dbReference type="OrthoDB" id="2305498at2759"/>
<dbReference type="AlphaFoldDB" id="A0A815CGX6"/>
<dbReference type="InterPro" id="IPR001810">
    <property type="entry name" value="F-box_dom"/>
</dbReference>
<accession>A0A815CGX6</accession>
<dbReference type="InterPro" id="IPR032675">
    <property type="entry name" value="LRR_dom_sf"/>
</dbReference>
<evidence type="ECO:0000259" key="1">
    <source>
        <dbReference type="PROSITE" id="PS50181"/>
    </source>
</evidence>
<dbReference type="EMBL" id="CAJNOJ010000205">
    <property type="protein sequence ID" value="CAF1287122.1"/>
    <property type="molecule type" value="Genomic_DNA"/>
</dbReference>